<feature type="signal peptide" evidence="1">
    <location>
        <begin position="1"/>
        <end position="29"/>
    </location>
</feature>
<organism evidence="2 3">
    <name type="scientific">Nocardia vermiculata</name>
    <dbReference type="NCBI Taxonomy" id="257274"/>
    <lineage>
        <taxon>Bacteria</taxon>
        <taxon>Bacillati</taxon>
        <taxon>Actinomycetota</taxon>
        <taxon>Actinomycetes</taxon>
        <taxon>Mycobacteriales</taxon>
        <taxon>Nocardiaceae</taxon>
        <taxon>Nocardia</taxon>
    </lineage>
</organism>
<proteinExistence type="predicted"/>
<protein>
    <submittedName>
        <fullName evidence="2">Uncharacterized protein</fullName>
    </submittedName>
</protein>
<accession>A0A846Y040</accession>
<gene>
    <name evidence="2" type="ORF">HGA08_14565</name>
</gene>
<dbReference type="EMBL" id="JAAXOP010000007">
    <property type="protein sequence ID" value="NKY51445.1"/>
    <property type="molecule type" value="Genomic_DNA"/>
</dbReference>
<dbReference type="Proteomes" id="UP000565711">
    <property type="component" value="Unassembled WGS sequence"/>
</dbReference>
<evidence type="ECO:0000313" key="3">
    <source>
        <dbReference type="Proteomes" id="UP000565711"/>
    </source>
</evidence>
<dbReference type="RefSeq" id="WP_157103152.1">
    <property type="nucleotide sequence ID" value="NZ_JAAXOP010000007.1"/>
</dbReference>
<keyword evidence="3" id="KW-1185">Reference proteome</keyword>
<reference evidence="2 3" key="1">
    <citation type="submission" date="2020-04" db="EMBL/GenBank/DDBJ databases">
        <title>MicrobeNet Type strains.</title>
        <authorList>
            <person name="Nicholson A.C."/>
        </authorList>
    </citation>
    <scope>NUCLEOTIDE SEQUENCE [LARGE SCALE GENOMIC DNA]</scope>
    <source>
        <strain evidence="2 3">JCM 12354</strain>
    </source>
</reference>
<keyword evidence="1" id="KW-0732">Signal</keyword>
<sequence>MIKTSLCRTSVTIAVLGAGVVVAAGAAQAETTFDNPSPTTYFCPSGLADSTVVAQTSADEDELQPGQVSFEVDDSAGSGANIAWINTDTMQYGMTAMTPGDDAEPEALVDTGPGAVSAAVYGIYTNDAGERCLLVPGVNTAIDVPAVETQ</sequence>
<feature type="chain" id="PRO_5032483547" evidence="1">
    <location>
        <begin position="30"/>
        <end position="150"/>
    </location>
</feature>
<evidence type="ECO:0000313" key="2">
    <source>
        <dbReference type="EMBL" id="NKY51445.1"/>
    </source>
</evidence>
<dbReference type="AlphaFoldDB" id="A0A846Y040"/>
<name>A0A846Y040_9NOCA</name>
<evidence type="ECO:0000256" key="1">
    <source>
        <dbReference type="SAM" id="SignalP"/>
    </source>
</evidence>
<comment type="caution">
    <text evidence="2">The sequence shown here is derived from an EMBL/GenBank/DDBJ whole genome shotgun (WGS) entry which is preliminary data.</text>
</comment>